<gene>
    <name evidence="2" type="ORF">HMN09_00918500</name>
</gene>
<evidence type="ECO:0000313" key="2">
    <source>
        <dbReference type="EMBL" id="KAF7300352.1"/>
    </source>
</evidence>
<dbReference type="OrthoDB" id="3265734at2759"/>
<dbReference type="EMBL" id="JACAZE010000013">
    <property type="protein sequence ID" value="KAF7300352.1"/>
    <property type="molecule type" value="Genomic_DNA"/>
</dbReference>
<evidence type="ECO:0000313" key="3">
    <source>
        <dbReference type="Proteomes" id="UP000613580"/>
    </source>
</evidence>
<dbReference type="Gene3D" id="2.60.120.260">
    <property type="entry name" value="Galactose-binding domain-like"/>
    <property type="match status" value="2"/>
</dbReference>
<dbReference type="InterPro" id="IPR008979">
    <property type="entry name" value="Galactose-bd-like_sf"/>
</dbReference>
<keyword evidence="1" id="KW-0812">Transmembrane</keyword>
<sequence>MNAIFDDHDSSVQYIPSWRSRNLGHPLEFQSTLSNPGQTGDAAQFAFVGSSVSVFGTYAPGDGTASMAFSIDNGPSTPFSTGSTDNTAHHQLFFTSQSSSVPLSDGPHVLSITSTGADNSNLFLDYLLVKTNELTGKQVFLDDGDPQTQSGVQFGGGWGVEKAESYFQGGVHAAEADGAWVSVTFEGTGLSLHGPYTLESDGAGASASALIDFSPSSQAQPLVAPPSQTPGNTTLNNILYTTPPLPFGVHTVNITYHASPAPLFVDYFLVTGAVNGTQSALVAAQGPSALKPPQKLNVGGVIGGVIGAVLALLLLVAGLWLWNRRRRERMRSDAMLNNWTDKGMGLPYGRDSMPAMPPPAYPGSSAMGAGMGSGAGFDGMRMAAGPSSGLGVVGGDLEKGLSMPGQGPAVSGEKGRYLYYPEG</sequence>
<comment type="caution">
    <text evidence="2">The sequence shown here is derived from an EMBL/GenBank/DDBJ whole genome shotgun (WGS) entry which is preliminary data.</text>
</comment>
<keyword evidence="3" id="KW-1185">Reference proteome</keyword>
<proteinExistence type="predicted"/>
<evidence type="ECO:0000256" key="1">
    <source>
        <dbReference type="SAM" id="Phobius"/>
    </source>
</evidence>
<dbReference type="AlphaFoldDB" id="A0A8H6SK62"/>
<organism evidence="2 3">
    <name type="scientific">Mycena chlorophos</name>
    <name type="common">Agaric fungus</name>
    <name type="synonym">Agaricus chlorophos</name>
    <dbReference type="NCBI Taxonomy" id="658473"/>
    <lineage>
        <taxon>Eukaryota</taxon>
        <taxon>Fungi</taxon>
        <taxon>Dikarya</taxon>
        <taxon>Basidiomycota</taxon>
        <taxon>Agaricomycotina</taxon>
        <taxon>Agaricomycetes</taxon>
        <taxon>Agaricomycetidae</taxon>
        <taxon>Agaricales</taxon>
        <taxon>Marasmiineae</taxon>
        <taxon>Mycenaceae</taxon>
        <taxon>Mycena</taxon>
    </lineage>
</organism>
<keyword evidence="1" id="KW-0472">Membrane</keyword>
<protein>
    <submittedName>
        <fullName evidence="2">Uncharacterized protein</fullName>
    </submittedName>
</protein>
<feature type="transmembrane region" description="Helical" evidence="1">
    <location>
        <begin position="298"/>
        <end position="322"/>
    </location>
</feature>
<reference evidence="2" key="1">
    <citation type="submission" date="2020-05" db="EMBL/GenBank/DDBJ databases">
        <title>Mycena genomes resolve the evolution of fungal bioluminescence.</title>
        <authorList>
            <person name="Tsai I.J."/>
        </authorList>
    </citation>
    <scope>NUCLEOTIDE SEQUENCE</scope>
    <source>
        <strain evidence="2">110903Hualien_Pintung</strain>
    </source>
</reference>
<dbReference type="SUPFAM" id="SSF49785">
    <property type="entry name" value="Galactose-binding domain-like"/>
    <property type="match status" value="1"/>
</dbReference>
<name>A0A8H6SK62_MYCCL</name>
<dbReference type="Proteomes" id="UP000613580">
    <property type="component" value="Unassembled WGS sequence"/>
</dbReference>
<keyword evidence="1" id="KW-1133">Transmembrane helix</keyword>
<accession>A0A8H6SK62</accession>